<dbReference type="InterPro" id="IPR013857">
    <property type="entry name" value="NADH-UbQ_OxRdtase-assoc_prot30"/>
</dbReference>
<dbReference type="Pfam" id="PF08547">
    <property type="entry name" value="CIA30"/>
    <property type="match status" value="1"/>
</dbReference>
<evidence type="ECO:0000313" key="4">
    <source>
        <dbReference type="Proteomes" id="UP000605986"/>
    </source>
</evidence>
<evidence type="ECO:0000313" key="3">
    <source>
        <dbReference type="EMBL" id="KAF4446421.1"/>
    </source>
</evidence>
<sequence length="219" mass="24302">MAVNLLYIFGGPKAWDSGQWTASDDRVRGGSSISHLTTHPTQATFYGHLDTKTLGGAGFASQRTKGDLALDLSDTEGLRIDLGCGSSKQTFTLNVKDTIPEKRPDGRDEAGVSWEVDFKAPTEGGILFMSWDEFKPTYRGREVKDPKPLKLNDIKRISLMARSFFDKQDGDFKLTVNWIAAVKKDHDDSDDDDDLKKPAAIEERSTTRPAWKALFCGLL</sequence>
<dbReference type="InterPro" id="IPR039131">
    <property type="entry name" value="NDUFAF1"/>
</dbReference>
<dbReference type="SUPFAM" id="SSF49785">
    <property type="entry name" value="Galactose-binding domain-like"/>
    <property type="match status" value="1"/>
</dbReference>
<dbReference type="GO" id="GO:0010257">
    <property type="term" value="P:NADH dehydrogenase complex assembly"/>
    <property type="evidence" value="ECO:0007669"/>
    <property type="project" value="TreeGrafter"/>
</dbReference>
<dbReference type="AlphaFoldDB" id="A0A8H4KAJ1"/>
<organism evidence="3 4">
    <name type="scientific">Fusarium austroafricanum</name>
    <dbReference type="NCBI Taxonomy" id="2364996"/>
    <lineage>
        <taxon>Eukaryota</taxon>
        <taxon>Fungi</taxon>
        <taxon>Dikarya</taxon>
        <taxon>Ascomycota</taxon>
        <taxon>Pezizomycotina</taxon>
        <taxon>Sordariomycetes</taxon>
        <taxon>Hypocreomycetidae</taxon>
        <taxon>Hypocreales</taxon>
        <taxon>Nectriaceae</taxon>
        <taxon>Fusarium</taxon>
        <taxon>Fusarium concolor species complex</taxon>
    </lineage>
</organism>
<dbReference type="InterPro" id="IPR008979">
    <property type="entry name" value="Galactose-bd-like_sf"/>
</dbReference>
<evidence type="ECO:0000256" key="1">
    <source>
        <dbReference type="ARBA" id="ARBA00007884"/>
    </source>
</evidence>
<dbReference type="PANTHER" id="PTHR13194:SF19">
    <property type="entry name" value="NAD(P)-BINDING ROSSMANN-FOLD SUPERFAMILY PROTEIN"/>
    <property type="match status" value="1"/>
</dbReference>
<dbReference type="Proteomes" id="UP000605986">
    <property type="component" value="Unassembled WGS sequence"/>
</dbReference>
<dbReference type="PANTHER" id="PTHR13194">
    <property type="entry name" value="COMPLEX I INTERMEDIATE-ASSOCIATED PROTEIN 30"/>
    <property type="match status" value="1"/>
</dbReference>
<dbReference type="GO" id="GO:0051082">
    <property type="term" value="F:unfolded protein binding"/>
    <property type="evidence" value="ECO:0007669"/>
    <property type="project" value="TreeGrafter"/>
</dbReference>
<comment type="similarity">
    <text evidence="1">Belongs to the CIA30 family.</text>
</comment>
<reference evidence="3" key="1">
    <citation type="submission" date="2020-01" db="EMBL/GenBank/DDBJ databases">
        <title>Identification and distribution of gene clusters putatively required for synthesis of sphingolipid metabolism inhibitors in phylogenetically diverse species of the filamentous fungus Fusarium.</title>
        <authorList>
            <person name="Kim H.-S."/>
            <person name="Busman M."/>
            <person name="Brown D.W."/>
            <person name="Divon H."/>
            <person name="Uhlig S."/>
            <person name="Proctor R.H."/>
        </authorList>
    </citation>
    <scope>NUCLEOTIDE SEQUENCE</scope>
    <source>
        <strain evidence="3">NRRL 53441</strain>
    </source>
</reference>
<keyword evidence="4" id="KW-1185">Reference proteome</keyword>
<name>A0A8H4KAJ1_9HYPO</name>
<gene>
    <name evidence="3" type="ORF">F53441_9938</name>
</gene>
<evidence type="ECO:0000259" key="2">
    <source>
        <dbReference type="Pfam" id="PF08547"/>
    </source>
</evidence>
<protein>
    <submittedName>
        <fullName evidence="3">Complex i intermediate-associated protein 30</fullName>
    </submittedName>
</protein>
<proteinExistence type="inferred from homology"/>
<dbReference type="EMBL" id="JAADJG010000459">
    <property type="protein sequence ID" value="KAF4446421.1"/>
    <property type="molecule type" value="Genomic_DNA"/>
</dbReference>
<dbReference type="OrthoDB" id="426386at2759"/>
<feature type="domain" description="NADH:ubiquinone oxidoreductase intermediate-associated protein 30" evidence="2">
    <location>
        <begin position="16"/>
        <end position="176"/>
    </location>
</feature>
<comment type="caution">
    <text evidence="3">The sequence shown here is derived from an EMBL/GenBank/DDBJ whole genome shotgun (WGS) entry which is preliminary data.</text>
</comment>
<accession>A0A8H4KAJ1</accession>